<name>A0ABU2HLE9_9GAMM</name>
<dbReference type="EMBL" id="JAVMBO010000018">
    <property type="protein sequence ID" value="MDS1311898.1"/>
    <property type="molecule type" value="Genomic_DNA"/>
</dbReference>
<proteinExistence type="predicted"/>
<accession>A0ABU2HLE9</accession>
<dbReference type="Proteomes" id="UP001267407">
    <property type="component" value="Unassembled WGS sequence"/>
</dbReference>
<comment type="caution">
    <text evidence="1">The sequence shown here is derived from an EMBL/GenBank/DDBJ whole genome shotgun (WGS) entry which is preliminary data.</text>
</comment>
<gene>
    <name evidence="1" type="ORF">RKA07_17500</name>
</gene>
<protein>
    <submittedName>
        <fullName evidence="1">DUF1857 family protein</fullName>
    </submittedName>
</protein>
<reference evidence="1" key="1">
    <citation type="submission" date="2023-09" db="EMBL/GenBank/DDBJ databases">
        <title>Marinobacter sediminicola sp. nov. and Marinobacter maritimum sp. nov., isolated from marine sediment.</title>
        <authorList>
            <person name="An J."/>
        </authorList>
    </citation>
    <scope>NUCLEOTIDE SEQUENCE</scope>
    <source>
        <strain evidence="1">F60267</strain>
    </source>
</reference>
<dbReference type="InterPro" id="IPR023393">
    <property type="entry name" value="START-like_dom_sf"/>
</dbReference>
<keyword evidence="2" id="KW-1185">Reference proteome</keyword>
<organism evidence="1 2">
    <name type="scientific">Marinobacter xiaoshiensis</name>
    <dbReference type="NCBI Taxonomy" id="3073652"/>
    <lineage>
        <taxon>Bacteria</taxon>
        <taxon>Pseudomonadati</taxon>
        <taxon>Pseudomonadota</taxon>
        <taxon>Gammaproteobacteria</taxon>
        <taxon>Pseudomonadales</taxon>
        <taxon>Marinobacteraceae</taxon>
        <taxon>Marinobacter</taxon>
    </lineage>
</organism>
<dbReference type="InterPro" id="IPR015075">
    <property type="entry name" value="AtaL"/>
</dbReference>
<evidence type="ECO:0000313" key="1">
    <source>
        <dbReference type="EMBL" id="MDS1311898.1"/>
    </source>
</evidence>
<dbReference type="Pfam" id="PF08982">
    <property type="entry name" value="AtaL"/>
    <property type="match status" value="1"/>
</dbReference>
<sequence length="106" mass="12039">MEFEHVVQVNDLKDSSIPNLTRKQLWEGLVMRAEAPQHFVIGLGEFELDWQTDKRLKRSLELPGLVVDDLVTFDEGQFVHYEIIPTATVAGGSLTMTIEEPEPQNC</sequence>
<evidence type="ECO:0000313" key="2">
    <source>
        <dbReference type="Proteomes" id="UP001267407"/>
    </source>
</evidence>
<dbReference type="RefSeq" id="WP_310966942.1">
    <property type="nucleotide sequence ID" value="NZ_JAVMBO010000018.1"/>
</dbReference>
<dbReference type="Gene3D" id="3.30.530.20">
    <property type="match status" value="1"/>
</dbReference>
<dbReference type="SUPFAM" id="SSF55961">
    <property type="entry name" value="Bet v1-like"/>
    <property type="match status" value="1"/>
</dbReference>